<dbReference type="PANTHER" id="PTHR48475">
    <property type="entry name" value="RIBONUCLEASE H"/>
    <property type="match status" value="1"/>
</dbReference>
<evidence type="ECO:0000259" key="2">
    <source>
        <dbReference type="PROSITE" id="PS50879"/>
    </source>
</evidence>
<dbReference type="STRING" id="22663.A0A2I0JZL3"/>
<reference evidence="3 4" key="1">
    <citation type="submission" date="2017-11" db="EMBL/GenBank/DDBJ databases">
        <title>De-novo sequencing of pomegranate (Punica granatum L.) genome.</title>
        <authorList>
            <person name="Akparov Z."/>
            <person name="Amiraslanov A."/>
            <person name="Hajiyeva S."/>
            <person name="Abbasov M."/>
            <person name="Kaur K."/>
            <person name="Hamwieh A."/>
            <person name="Solovyev V."/>
            <person name="Salamov A."/>
            <person name="Braich B."/>
            <person name="Kosarev P."/>
            <person name="Mahmoud A."/>
            <person name="Hajiyev E."/>
            <person name="Babayeva S."/>
            <person name="Izzatullayeva V."/>
            <person name="Mammadov A."/>
            <person name="Mammadov A."/>
            <person name="Sharifova S."/>
            <person name="Ojaghi J."/>
            <person name="Eynullazada K."/>
            <person name="Bayramov B."/>
            <person name="Abdulazimova A."/>
            <person name="Shahmuradov I."/>
        </authorList>
    </citation>
    <scope>NUCLEOTIDE SEQUENCE [LARGE SCALE GENOMIC DNA]</scope>
    <source>
        <strain evidence="4">cv. AG2017</strain>
        <tissue evidence="3">Leaf</tissue>
    </source>
</reference>
<dbReference type="InterPro" id="IPR002156">
    <property type="entry name" value="RNaseH_domain"/>
</dbReference>
<dbReference type="GO" id="GO:0003676">
    <property type="term" value="F:nucleic acid binding"/>
    <property type="evidence" value="ECO:0007669"/>
    <property type="project" value="InterPro"/>
</dbReference>
<dbReference type="EMBL" id="PGOL01001010">
    <property type="protein sequence ID" value="PKI61749.1"/>
    <property type="molecule type" value="Genomic_DNA"/>
</dbReference>
<dbReference type="Pfam" id="PF13456">
    <property type="entry name" value="RVT_3"/>
    <property type="match status" value="1"/>
</dbReference>
<dbReference type="PROSITE" id="PS50879">
    <property type="entry name" value="RNASE_H_1"/>
    <property type="match status" value="1"/>
</dbReference>
<name>A0A2I0JZL3_PUNGR</name>
<dbReference type="PANTHER" id="PTHR48475:SF1">
    <property type="entry name" value="RNASE H TYPE-1 DOMAIN-CONTAINING PROTEIN"/>
    <property type="match status" value="1"/>
</dbReference>
<accession>A0A2I0JZL3</accession>
<proteinExistence type="predicted"/>
<evidence type="ECO:0000313" key="3">
    <source>
        <dbReference type="EMBL" id="PKI61749.1"/>
    </source>
</evidence>
<organism evidence="3 4">
    <name type="scientific">Punica granatum</name>
    <name type="common">Pomegranate</name>
    <dbReference type="NCBI Taxonomy" id="22663"/>
    <lineage>
        <taxon>Eukaryota</taxon>
        <taxon>Viridiplantae</taxon>
        <taxon>Streptophyta</taxon>
        <taxon>Embryophyta</taxon>
        <taxon>Tracheophyta</taxon>
        <taxon>Spermatophyta</taxon>
        <taxon>Magnoliopsida</taxon>
        <taxon>eudicotyledons</taxon>
        <taxon>Gunneridae</taxon>
        <taxon>Pentapetalae</taxon>
        <taxon>rosids</taxon>
        <taxon>malvids</taxon>
        <taxon>Myrtales</taxon>
        <taxon>Lythraceae</taxon>
        <taxon>Punica</taxon>
    </lineage>
</organism>
<dbReference type="InterPro" id="IPR036397">
    <property type="entry name" value="RNaseH_sf"/>
</dbReference>
<feature type="compositionally biased region" description="Polar residues" evidence="1">
    <location>
        <begin position="121"/>
        <end position="130"/>
    </location>
</feature>
<gene>
    <name evidence="3" type="ORF">CRG98_017861</name>
</gene>
<dbReference type="AlphaFoldDB" id="A0A2I0JZL3"/>
<dbReference type="GO" id="GO:0004523">
    <property type="term" value="F:RNA-DNA hybrid ribonuclease activity"/>
    <property type="evidence" value="ECO:0007669"/>
    <property type="project" value="InterPro"/>
</dbReference>
<dbReference type="Gene3D" id="3.30.420.10">
    <property type="entry name" value="Ribonuclease H-like superfamily/Ribonuclease H"/>
    <property type="match status" value="1"/>
</dbReference>
<dbReference type="CDD" id="cd09279">
    <property type="entry name" value="RNase_HI_like"/>
    <property type="match status" value="1"/>
</dbReference>
<evidence type="ECO:0000256" key="1">
    <source>
        <dbReference type="SAM" id="MobiDB-lite"/>
    </source>
</evidence>
<comment type="caution">
    <text evidence="3">The sequence shown here is derived from an EMBL/GenBank/DDBJ whole genome shotgun (WGS) entry which is preliminary data.</text>
</comment>
<feature type="region of interest" description="Disordered" evidence="1">
    <location>
        <begin position="118"/>
        <end position="153"/>
    </location>
</feature>
<feature type="domain" description="RNase H type-1" evidence="2">
    <location>
        <begin position="1"/>
        <end position="124"/>
    </location>
</feature>
<dbReference type="InterPro" id="IPR012337">
    <property type="entry name" value="RNaseH-like_sf"/>
</dbReference>
<sequence>MYFDGAVNSAGSRVGATLISPDKHQYPIAAKVDFSCTNNVAKYEACIIGLQAAIDFKVKELEVFGDSMLTIFQTLGQWKKKDAKLIPYHEYLEELAKSFEKNLFTYTPHTKNQFADALASQRETSSSPLRSRSPMVRPIATQSKQPTLSRGARGELRAPYEWTDARQEAHALRLLLVHHGDRLRKARQALSPVPSLR</sequence>
<protein>
    <recommendedName>
        <fullName evidence="2">RNase H type-1 domain-containing protein</fullName>
    </recommendedName>
</protein>
<dbReference type="SUPFAM" id="SSF53098">
    <property type="entry name" value="Ribonuclease H-like"/>
    <property type="match status" value="1"/>
</dbReference>
<dbReference type="Proteomes" id="UP000233551">
    <property type="component" value="Unassembled WGS sequence"/>
</dbReference>
<evidence type="ECO:0000313" key="4">
    <source>
        <dbReference type="Proteomes" id="UP000233551"/>
    </source>
</evidence>
<keyword evidence="4" id="KW-1185">Reference proteome</keyword>